<dbReference type="EMBL" id="FZOJ01000003">
    <property type="protein sequence ID" value="SNS03412.1"/>
    <property type="molecule type" value="Genomic_DNA"/>
</dbReference>
<dbReference type="PROSITE" id="PS51257">
    <property type="entry name" value="PROKAR_LIPOPROTEIN"/>
    <property type="match status" value="1"/>
</dbReference>
<keyword evidence="3" id="KW-1185">Reference proteome</keyword>
<dbReference type="AlphaFoldDB" id="A0A239B6Y0"/>
<reference evidence="2 3" key="1">
    <citation type="submission" date="2017-06" db="EMBL/GenBank/DDBJ databases">
        <authorList>
            <person name="Kim H.J."/>
            <person name="Triplett B.A."/>
        </authorList>
    </citation>
    <scope>NUCLEOTIDE SEQUENCE [LARGE SCALE GENOMIC DNA]</scope>
    <source>
        <strain evidence="2 3">SCA</strain>
    </source>
</reference>
<sequence>MKKILLILLISTLLLFGCSTTISDEKFTYIDMPEEINFYYGGDTMNIGREMDHYRIIYSLINKVVADTVNPGIMKYTERQLNEEDIKMAGYALELIYTDTIKSELMIDGKIQKLSYDRIFIPLDNNIVFLGNDKEYAKKGLSITFIPKEFVASLLNYEEIEINDK</sequence>
<dbReference type="OrthoDB" id="2083410at2"/>
<dbReference type="Proteomes" id="UP000198304">
    <property type="component" value="Unassembled WGS sequence"/>
</dbReference>
<evidence type="ECO:0000313" key="3">
    <source>
        <dbReference type="Proteomes" id="UP000198304"/>
    </source>
</evidence>
<keyword evidence="1" id="KW-0732">Signal</keyword>
<accession>A0A239B6Y0</accession>
<dbReference type="RefSeq" id="WP_089281546.1">
    <property type="nucleotide sequence ID" value="NZ_FZOJ01000003.1"/>
</dbReference>
<protein>
    <submittedName>
        <fullName evidence="2">Uncharacterized protein</fullName>
    </submittedName>
</protein>
<name>A0A239B6Y0_9FIRM</name>
<proteinExistence type="predicted"/>
<feature type="signal peptide" evidence="1">
    <location>
        <begin position="1"/>
        <end position="23"/>
    </location>
</feature>
<evidence type="ECO:0000313" key="2">
    <source>
        <dbReference type="EMBL" id="SNS03412.1"/>
    </source>
</evidence>
<feature type="chain" id="PRO_5012444188" evidence="1">
    <location>
        <begin position="24"/>
        <end position="165"/>
    </location>
</feature>
<evidence type="ECO:0000256" key="1">
    <source>
        <dbReference type="SAM" id="SignalP"/>
    </source>
</evidence>
<gene>
    <name evidence="2" type="ORF">SAMN05446037_100337</name>
</gene>
<organism evidence="2 3">
    <name type="scientific">Anaerovirgula multivorans</name>
    <dbReference type="NCBI Taxonomy" id="312168"/>
    <lineage>
        <taxon>Bacteria</taxon>
        <taxon>Bacillati</taxon>
        <taxon>Bacillota</taxon>
        <taxon>Clostridia</taxon>
        <taxon>Peptostreptococcales</taxon>
        <taxon>Natronincolaceae</taxon>
        <taxon>Anaerovirgula</taxon>
    </lineage>
</organism>